<gene>
    <name evidence="4" type="ORF">MNOR_LOCUS32643</name>
</gene>
<dbReference type="AlphaFoldDB" id="A0AAV2S5X5"/>
<dbReference type="Pfam" id="PF23409">
    <property type="entry name" value="Beta-prop_EML"/>
    <property type="match status" value="1"/>
</dbReference>
<dbReference type="SMART" id="SM00320">
    <property type="entry name" value="WD40"/>
    <property type="match status" value="2"/>
</dbReference>
<dbReference type="InterPro" id="IPR055439">
    <property type="entry name" value="Beta-prop_EML_1st"/>
</dbReference>
<evidence type="ECO:0000259" key="3">
    <source>
        <dbReference type="Pfam" id="PF23409"/>
    </source>
</evidence>
<keyword evidence="5" id="KW-1185">Reference proteome</keyword>
<name>A0AAV2S5X5_MEGNR</name>
<evidence type="ECO:0000313" key="5">
    <source>
        <dbReference type="Proteomes" id="UP001497623"/>
    </source>
</evidence>
<evidence type="ECO:0000256" key="2">
    <source>
        <dbReference type="ARBA" id="ARBA00022737"/>
    </source>
</evidence>
<keyword evidence="1" id="KW-0853">WD repeat</keyword>
<organism evidence="4 5">
    <name type="scientific">Meganyctiphanes norvegica</name>
    <name type="common">Northern krill</name>
    <name type="synonym">Thysanopoda norvegica</name>
    <dbReference type="NCBI Taxonomy" id="48144"/>
    <lineage>
        <taxon>Eukaryota</taxon>
        <taxon>Metazoa</taxon>
        <taxon>Ecdysozoa</taxon>
        <taxon>Arthropoda</taxon>
        <taxon>Crustacea</taxon>
        <taxon>Multicrustacea</taxon>
        <taxon>Malacostraca</taxon>
        <taxon>Eumalacostraca</taxon>
        <taxon>Eucarida</taxon>
        <taxon>Euphausiacea</taxon>
        <taxon>Euphausiidae</taxon>
        <taxon>Meganyctiphanes</taxon>
    </lineage>
</organism>
<dbReference type="InterPro" id="IPR036322">
    <property type="entry name" value="WD40_repeat_dom_sf"/>
</dbReference>
<dbReference type="InterPro" id="IPR015943">
    <property type="entry name" value="WD40/YVTN_repeat-like_dom_sf"/>
</dbReference>
<proteinExistence type="predicted"/>
<dbReference type="EMBL" id="CAXKWB010044843">
    <property type="protein sequence ID" value="CAL4161493.1"/>
    <property type="molecule type" value="Genomic_DNA"/>
</dbReference>
<comment type="caution">
    <text evidence="4">The sequence shown here is derived from an EMBL/GenBank/DDBJ whole genome shotgun (WGS) entry which is preliminary data.</text>
</comment>
<reference evidence="4 5" key="1">
    <citation type="submission" date="2024-05" db="EMBL/GenBank/DDBJ databases">
        <authorList>
            <person name="Wallberg A."/>
        </authorList>
    </citation>
    <scope>NUCLEOTIDE SEQUENCE [LARGE SCALE GENOMIC DNA]</scope>
</reference>
<accession>A0AAV2S5X5</accession>
<dbReference type="PANTHER" id="PTHR13720">
    <property type="entry name" value="WD-40 REPEAT PROTEIN"/>
    <property type="match status" value="1"/>
</dbReference>
<feature type="non-terminal residue" evidence="4">
    <location>
        <position position="1"/>
    </location>
</feature>
<keyword evidence="2" id="KW-0677">Repeat</keyword>
<feature type="domain" description="EML-like first beta-propeller" evidence="3">
    <location>
        <begin position="7"/>
        <end position="145"/>
    </location>
</feature>
<evidence type="ECO:0000256" key="1">
    <source>
        <dbReference type="ARBA" id="ARBA00022574"/>
    </source>
</evidence>
<sequence>QIGLKGDIHIWESSGLHIMSFIRDAQKGGIAALTFSQDGNRLASIGMDDHQTLVIWDWRKGQKLATARNHGNKVFGIKFAPANSNQLITFGVKHVRFWTHTGGGLTWRQAKLGDKFRQDTVLSGGSITYDEADQWVLGTSSGSII</sequence>
<dbReference type="InterPro" id="IPR001680">
    <property type="entry name" value="WD40_rpt"/>
</dbReference>
<dbReference type="Proteomes" id="UP001497623">
    <property type="component" value="Unassembled WGS sequence"/>
</dbReference>
<feature type="non-terminal residue" evidence="4">
    <location>
        <position position="145"/>
    </location>
</feature>
<dbReference type="GO" id="GO:0008017">
    <property type="term" value="F:microtubule binding"/>
    <property type="evidence" value="ECO:0007669"/>
    <property type="project" value="TreeGrafter"/>
</dbReference>
<protein>
    <recommendedName>
        <fullName evidence="3">EML-like first beta-propeller domain-containing protein</fullName>
    </recommendedName>
</protein>
<dbReference type="Gene3D" id="2.130.10.10">
    <property type="entry name" value="YVTN repeat-like/Quinoprotein amine dehydrogenase"/>
    <property type="match status" value="1"/>
</dbReference>
<dbReference type="InterPro" id="IPR050630">
    <property type="entry name" value="WD_repeat_EMAP"/>
</dbReference>
<dbReference type="SUPFAM" id="SSF50978">
    <property type="entry name" value="WD40 repeat-like"/>
    <property type="match status" value="1"/>
</dbReference>
<evidence type="ECO:0000313" key="4">
    <source>
        <dbReference type="EMBL" id="CAL4161493.1"/>
    </source>
</evidence>
<dbReference type="PANTHER" id="PTHR13720:SF33">
    <property type="entry name" value="HELP DOMAIN-CONTAINING PROTEIN"/>
    <property type="match status" value="1"/>
</dbReference>